<protein>
    <recommendedName>
        <fullName evidence="1">FCP1 homology domain-containing protein</fullName>
    </recommendedName>
</protein>
<organism evidence="2 3">
    <name type="scientific">Stenotrophomonas maltophilia</name>
    <name type="common">Pseudomonas maltophilia</name>
    <name type="synonym">Xanthomonas maltophilia</name>
    <dbReference type="NCBI Taxonomy" id="40324"/>
    <lineage>
        <taxon>Bacteria</taxon>
        <taxon>Pseudomonadati</taxon>
        <taxon>Pseudomonadota</taxon>
        <taxon>Gammaproteobacteria</taxon>
        <taxon>Lysobacterales</taxon>
        <taxon>Lysobacteraceae</taxon>
        <taxon>Stenotrophomonas</taxon>
        <taxon>Stenotrophomonas maltophilia group</taxon>
    </lineage>
</organism>
<dbReference type="Pfam" id="PF03031">
    <property type="entry name" value="NIF"/>
    <property type="match status" value="1"/>
</dbReference>
<dbReference type="EMBL" id="JADUOV010000016">
    <property type="protein sequence ID" value="MBH1791781.1"/>
    <property type="molecule type" value="Genomic_DNA"/>
</dbReference>
<evidence type="ECO:0000313" key="2">
    <source>
        <dbReference type="EMBL" id="MBH1791781.1"/>
    </source>
</evidence>
<dbReference type="InterPro" id="IPR023214">
    <property type="entry name" value="HAD_sf"/>
</dbReference>
<dbReference type="Gene3D" id="3.40.50.1000">
    <property type="entry name" value="HAD superfamily/HAD-like"/>
    <property type="match status" value="1"/>
</dbReference>
<reference evidence="2" key="1">
    <citation type="submission" date="2020-11" db="EMBL/GenBank/DDBJ databases">
        <title>Enhanced detection system for hospital associated transmission using whole genome sequencing surveillance.</title>
        <authorList>
            <person name="Harrison L.H."/>
            <person name="Van Tyne D."/>
            <person name="Marsh J.W."/>
            <person name="Griffith M.P."/>
            <person name="Snyder D.J."/>
            <person name="Cooper V.S."/>
            <person name="Mustapha M."/>
        </authorList>
    </citation>
    <scope>NUCLEOTIDE SEQUENCE</scope>
    <source>
        <strain evidence="2">STEN00053</strain>
    </source>
</reference>
<comment type="caution">
    <text evidence="2">The sequence shown here is derived from an EMBL/GenBank/DDBJ whole genome shotgun (WGS) entry which is preliminary data.</text>
</comment>
<feature type="domain" description="FCP1 homology" evidence="1">
    <location>
        <begin position="2"/>
        <end position="125"/>
    </location>
</feature>
<evidence type="ECO:0000259" key="1">
    <source>
        <dbReference type="SMART" id="SM00577"/>
    </source>
</evidence>
<dbReference type="InterPro" id="IPR004274">
    <property type="entry name" value="FCP1_dom"/>
</dbReference>
<dbReference type="SUPFAM" id="SSF56784">
    <property type="entry name" value="HAD-like"/>
    <property type="match status" value="1"/>
</dbReference>
<evidence type="ECO:0000313" key="3">
    <source>
        <dbReference type="Proteomes" id="UP000634179"/>
    </source>
</evidence>
<sequence length="156" mass="17445">MRPTILALDLEGTLISNAISQIPRPGLFQFLETVSSQFEELVMFTTVPEPLTRKIAGLLVREGSAPEWFTQVRYVQWSGKTKDLSYVCPQLGAALLLDDHGPYVHPGQEQFWVEIPQFGSPYSDDDKGLKFAAEQLLERLFTLGNPMLGEGRPGHL</sequence>
<gene>
    <name evidence="2" type="ORF">I5V89_18110</name>
</gene>
<dbReference type="InterPro" id="IPR036412">
    <property type="entry name" value="HAD-like_sf"/>
</dbReference>
<accession>A0AA41CLW0</accession>
<dbReference type="AlphaFoldDB" id="A0AA41CLW0"/>
<dbReference type="SMART" id="SM00577">
    <property type="entry name" value="CPDc"/>
    <property type="match status" value="1"/>
</dbReference>
<name>A0AA41CLW0_STEMA</name>
<proteinExistence type="predicted"/>
<dbReference type="Proteomes" id="UP000634179">
    <property type="component" value="Unassembled WGS sequence"/>
</dbReference>